<organism evidence="2 3">
    <name type="scientific">Brevibacterium pityocampae</name>
    <dbReference type="NCBI Taxonomy" id="506594"/>
    <lineage>
        <taxon>Bacteria</taxon>
        <taxon>Bacillati</taxon>
        <taxon>Actinomycetota</taxon>
        <taxon>Actinomycetes</taxon>
        <taxon>Micrococcales</taxon>
        <taxon>Brevibacteriaceae</taxon>
        <taxon>Brevibacterium</taxon>
    </lineage>
</organism>
<dbReference type="Pfam" id="PF03009">
    <property type="entry name" value="GDPD"/>
    <property type="match status" value="1"/>
</dbReference>
<protein>
    <submittedName>
        <fullName evidence="2">Glycerophosphodiester phosphodiesterase</fullName>
    </submittedName>
</protein>
<evidence type="ECO:0000259" key="1">
    <source>
        <dbReference type="PROSITE" id="PS51704"/>
    </source>
</evidence>
<dbReference type="EMBL" id="BAABGL010000006">
    <property type="protein sequence ID" value="GAA4388813.1"/>
    <property type="molecule type" value="Genomic_DNA"/>
</dbReference>
<reference evidence="3" key="1">
    <citation type="journal article" date="2019" name="Int. J. Syst. Evol. Microbiol.">
        <title>The Global Catalogue of Microorganisms (GCM) 10K type strain sequencing project: providing services to taxonomists for standard genome sequencing and annotation.</title>
        <authorList>
            <consortium name="The Broad Institute Genomics Platform"/>
            <consortium name="The Broad Institute Genome Sequencing Center for Infectious Disease"/>
            <person name="Wu L."/>
            <person name="Ma J."/>
        </authorList>
    </citation>
    <scope>NUCLEOTIDE SEQUENCE [LARGE SCALE GENOMIC DNA]</scope>
    <source>
        <strain evidence="3">JCM 17808</strain>
    </source>
</reference>
<sequence>MTGPETIAHRGGLWDDAAENTIEGFRRCADLGLDWIETDVHASRDGVLYAVHDPDLARLAGRPERLGDLDARTLDRIELTGGGRLPRLADVLEELPGVSFNIDVKADRSTASTVRLIRAMDIGYRIRLASFSTRRLARLRAALPGVRSSAGTAEVAAFLLAGRRAAHRFDPDLDAFQVPHRRSGITVVTRRFVDRAHAAGLLVHVWTVNEPAHMRELAALGVDGIVTDHPARALAVLGNHLPAGDPPSPGNPRS</sequence>
<dbReference type="InterPro" id="IPR030395">
    <property type="entry name" value="GP_PDE_dom"/>
</dbReference>
<comment type="caution">
    <text evidence="2">The sequence shown here is derived from an EMBL/GenBank/DDBJ whole genome shotgun (WGS) entry which is preliminary data.</text>
</comment>
<name>A0ABP8JD07_9MICO</name>
<keyword evidence="3" id="KW-1185">Reference proteome</keyword>
<dbReference type="SUPFAM" id="SSF51695">
    <property type="entry name" value="PLC-like phosphodiesterases"/>
    <property type="match status" value="1"/>
</dbReference>
<dbReference type="Gene3D" id="3.20.20.190">
    <property type="entry name" value="Phosphatidylinositol (PI) phosphodiesterase"/>
    <property type="match status" value="1"/>
</dbReference>
<proteinExistence type="predicted"/>
<feature type="domain" description="GP-PDE" evidence="1">
    <location>
        <begin position="4"/>
        <end position="237"/>
    </location>
</feature>
<dbReference type="InterPro" id="IPR017946">
    <property type="entry name" value="PLC-like_Pdiesterase_TIM-brl"/>
</dbReference>
<gene>
    <name evidence="2" type="ORF">GCM10023167_13930</name>
</gene>
<dbReference type="Proteomes" id="UP001500642">
    <property type="component" value="Unassembled WGS sequence"/>
</dbReference>
<dbReference type="PANTHER" id="PTHR43805">
    <property type="entry name" value="GLYCEROPHOSPHORYL DIESTER PHOSPHODIESTERASE"/>
    <property type="match status" value="1"/>
</dbReference>
<dbReference type="RefSeq" id="WP_265809333.1">
    <property type="nucleotide sequence ID" value="NZ_BAABGL010000006.1"/>
</dbReference>
<accession>A0ABP8JD07</accession>
<dbReference type="PANTHER" id="PTHR43805:SF1">
    <property type="entry name" value="GP-PDE DOMAIN-CONTAINING PROTEIN"/>
    <property type="match status" value="1"/>
</dbReference>
<evidence type="ECO:0000313" key="2">
    <source>
        <dbReference type="EMBL" id="GAA4388813.1"/>
    </source>
</evidence>
<dbReference type="PROSITE" id="PS51704">
    <property type="entry name" value="GP_PDE"/>
    <property type="match status" value="1"/>
</dbReference>
<evidence type="ECO:0000313" key="3">
    <source>
        <dbReference type="Proteomes" id="UP001500642"/>
    </source>
</evidence>